<protein>
    <submittedName>
        <fullName evidence="2">Uncharacterized protein</fullName>
    </submittedName>
</protein>
<dbReference type="Proteomes" id="UP000235388">
    <property type="component" value="Unassembled WGS sequence"/>
</dbReference>
<dbReference type="AlphaFoldDB" id="A0A2N5SZ27"/>
<organism evidence="2 3">
    <name type="scientific">Puccinia coronata f. sp. avenae</name>
    <dbReference type="NCBI Taxonomy" id="200324"/>
    <lineage>
        <taxon>Eukaryota</taxon>
        <taxon>Fungi</taxon>
        <taxon>Dikarya</taxon>
        <taxon>Basidiomycota</taxon>
        <taxon>Pucciniomycotina</taxon>
        <taxon>Pucciniomycetes</taxon>
        <taxon>Pucciniales</taxon>
        <taxon>Pucciniaceae</taxon>
        <taxon>Puccinia</taxon>
    </lineage>
</organism>
<accession>A0A2N5SZ27</accession>
<evidence type="ECO:0000313" key="2">
    <source>
        <dbReference type="EMBL" id="PLW18500.1"/>
    </source>
</evidence>
<reference evidence="2 3" key="1">
    <citation type="submission" date="2017-11" db="EMBL/GenBank/DDBJ databases">
        <title>De novo assembly and phasing of dikaryotic genomes from two isolates of Puccinia coronata f. sp. avenae, the causal agent of oat crown rust.</title>
        <authorList>
            <person name="Miller M.E."/>
            <person name="Zhang Y."/>
            <person name="Omidvar V."/>
            <person name="Sperschneider J."/>
            <person name="Schwessinger B."/>
            <person name="Raley C."/>
            <person name="Palmer J.M."/>
            <person name="Garnica D."/>
            <person name="Upadhyaya N."/>
            <person name="Rathjen J."/>
            <person name="Taylor J.M."/>
            <person name="Park R.F."/>
            <person name="Dodds P.N."/>
            <person name="Hirsch C.D."/>
            <person name="Kianian S.F."/>
            <person name="Figueroa M."/>
        </authorList>
    </citation>
    <scope>NUCLEOTIDE SEQUENCE [LARGE SCALE GENOMIC DNA]</scope>
    <source>
        <strain evidence="2">12NC29</strain>
    </source>
</reference>
<comment type="caution">
    <text evidence="2">The sequence shown here is derived from an EMBL/GenBank/DDBJ whole genome shotgun (WGS) entry which is preliminary data.</text>
</comment>
<keyword evidence="3" id="KW-1185">Reference proteome</keyword>
<evidence type="ECO:0000256" key="1">
    <source>
        <dbReference type="SAM" id="SignalP"/>
    </source>
</evidence>
<evidence type="ECO:0000313" key="3">
    <source>
        <dbReference type="Proteomes" id="UP000235388"/>
    </source>
</evidence>
<dbReference type="EMBL" id="PGCJ01000830">
    <property type="protein sequence ID" value="PLW18500.1"/>
    <property type="molecule type" value="Genomic_DNA"/>
</dbReference>
<feature type="chain" id="PRO_5014885442" evidence="1">
    <location>
        <begin position="24"/>
        <end position="147"/>
    </location>
</feature>
<sequence length="147" mass="17013">MKFTSTIILSTLFIFGIILQATARQPNVFIIEAGFWEKRPPPGLVNQRTKWTERGFYDPEKNGNVDILPPGEDQPHVRIYRTDTNEFEIYNTLRTPHLVILHDQNLGRWLQLQLKVPEIRDDGKTAPIPNRITAGKVLIYTETNPYI</sequence>
<gene>
    <name evidence="2" type="ORF">PCANC_12271</name>
</gene>
<proteinExistence type="predicted"/>
<feature type="signal peptide" evidence="1">
    <location>
        <begin position="1"/>
        <end position="23"/>
    </location>
</feature>
<name>A0A2N5SZ27_9BASI</name>
<keyword evidence="1" id="KW-0732">Signal</keyword>